<keyword evidence="3" id="KW-1185">Reference proteome</keyword>
<gene>
    <name evidence="2" type="ORF">GLAREA_08757</name>
</gene>
<dbReference type="EMBL" id="KE145352">
    <property type="protein sequence ID" value="EPE36594.1"/>
    <property type="molecule type" value="Genomic_DNA"/>
</dbReference>
<feature type="compositionally biased region" description="Polar residues" evidence="1">
    <location>
        <begin position="371"/>
        <end position="386"/>
    </location>
</feature>
<dbReference type="eggNOG" id="ENOG502RFFW">
    <property type="taxonomic scope" value="Eukaryota"/>
</dbReference>
<feature type="compositionally biased region" description="Low complexity" evidence="1">
    <location>
        <begin position="524"/>
        <end position="538"/>
    </location>
</feature>
<accession>S3DHG5</accession>
<feature type="region of interest" description="Disordered" evidence="1">
    <location>
        <begin position="262"/>
        <end position="439"/>
    </location>
</feature>
<feature type="region of interest" description="Disordered" evidence="1">
    <location>
        <begin position="649"/>
        <end position="676"/>
    </location>
</feature>
<feature type="compositionally biased region" description="Low complexity" evidence="1">
    <location>
        <begin position="105"/>
        <end position="157"/>
    </location>
</feature>
<dbReference type="Proteomes" id="UP000016922">
    <property type="component" value="Unassembled WGS sequence"/>
</dbReference>
<evidence type="ECO:0008006" key="4">
    <source>
        <dbReference type="Google" id="ProtNLM"/>
    </source>
</evidence>
<feature type="compositionally biased region" description="Low complexity" evidence="1">
    <location>
        <begin position="275"/>
        <end position="289"/>
    </location>
</feature>
<sequence>MAMASNIGGILKGLKTQAKQEINKLTAPRQSRPASTYGQQAPQQNQSVQQQASVYGGTQNQQNPQLQYQQLPAPQQGLPQHQAQQQYATHQGQSQFIPGQQYAAVTQHPQQQYQTPQSPQPQVQYQQYQPQPLSQVPATSPQPQAQAQHQYQNQTMQYVSSTPVPTPMSYQTPNPQVQNHRFSVTPTPAPTTSPYSQPYTPAPVAQYSPVNSILQVQSGPQAQVQSPQLQGQYHNSLPSTPGQVTSPYNQAYAPVTVAQYSPVSSTPQAQHRRQSQIMVQSQQQVQSPVHPGQAYQNATPPPMVSAQYQQQSQQSPVGSLARMSLQSPSPVQVQQHSTPPQNYQPLPPSGPPPAHLVQDPPPPSHHIYQAQVAQSQRPPSMIQGSPNPTPQGMYAPQATAQPQGHAQYVTASPQTLYQVQSHPQPPQSPAPQPQAHQTSVQNNQPLLNQASQPQYGAQGYTYAGSPAQTPAPGQLPQQYVQQTGSMSPTASLHRNSIPAPSQTPPSAPAVQTQQYSSQATARYSPQASSSSQSQFQSQMRNSIRRKPHPATQPNISPQSQKSAHISPQIQTIPESTSHVPPEAHLTGPLSDPSPYAFSSEFDPVELEDRSQTWKPNVVVAKESDTPTMQKEPPPIEAPLIESNVKSIETVSPKPIHPPPQYEPSPAPQQSQTSNEVPTTEILVAAITQSNMASAEQPKTHATPVLNTETTDSNTIALTPFPATEASTNIQTAPQVHEAIRFIPHDQLSDEKLPVEVEDYGKPKPLYQPYTPVMETAPKAEDVAKTTRSNTVTSEGKLQYQPYSPQPEPELQTQAPESYFPPTNEVRTPANSSSPQFQDQSGAVISVNQPTPAQAIPQSALPNSVPTHLSPSQLQRNLYTSSEVSRQPVPPPAPCPEHLRNQPPPPDSYFHALEASMYSTPMEQPQASQPIIHQGMKWACPLGAKKSVLTKYNKFYVPKHTLVPRSDPQIQELEASICESCFMLHISQNPSLSLSFEPFISPDATPEGSLTATIPTSRATCQFGVFPALKNTFYGACLPQASLQPLMDAIKQLGSLPLCPGNEVVEGGEFYTSIAIPHSSFCTQCFEANIKPSPFAPHFTMKLNGPDQPWRCDNGQDPGFTNRLLTAHLISPSSDFQTFSHELKKALAVSPCQGGDKPMTVGADNKIHAFGIQELDGLVCPSCFYDRVKLTPLENAFIPKTFDAGTPNITCDLASGISRFLFMIALEAKDMKLWHTGLLTFNRIPRCEGIKGVEEEIIQTQAATSEADATWYSITDYPNIEACPCCYHSVIKPLGGSHLFTPITRPFRIGVVRTCNFSVGAGGITSSNPADFPYTLYFRGFILRHLLEIGWESKKGDYAPFLSLAKEISSCAPPCGSNVRGFKRPNGRRWYGHVATDAANENECTIVMCQECYESHVRDTNLAAALGRDLTEEVYAGDPMNQKEAFCGPFSKKSKQVLEEAREKNDWTIFARHWNLRQKVRDSTLPLIKALQAEFAMGNMMKMSAMQSAMMIQGGASISEAAGTDGLDHGNSAVGYGFESSAGVDAAMARRNADNMKWGDASHVMKIAMLEAQWKEVE</sequence>
<feature type="compositionally biased region" description="Pro residues" evidence="1">
    <location>
        <begin position="654"/>
        <end position="666"/>
    </location>
</feature>
<name>S3DHG5_GLAL2</name>
<proteinExistence type="predicted"/>
<feature type="compositionally biased region" description="Polar residues" evidence="1">
    <location>
        <begin position="398"/>
        <end position="419"/>
    </location>
</feature>
<feature type="compositionally biased region" description="Polar residues" evidence="1">
    <location>
        <begin position="824"/>
        <end position="838"/>
    </location>
</feature>
<feature type="compositionally biased region" description="Low complexity" evidence="1">
    <location>
        <begin position="190"/>
        <end position="203"/>
    </location>
</feature>
<feature type="compositionally biased region" description="Low complexity" evidence="1">
    <location>
        <begin position="324"/>
        <end position="344"/>
    </location>
</feature>
<evidence type="ECO:0000256" key="1">
    <source>
        <dbReference type="SAM" id="MobiDB-lite"/>
    </source>
</evidence>
<feature type="compositionally biased region" description="Polar residues" evidence="1">
    <location>
        <begin position="853"/>
        <end position="884"/>
    </location>
</feature>
<dbReference type="GeneID" id="19467805"/>
<feature type="region of interest" description="Disordered" evidence="1">
    <location>
        <begin position="482"/>
        <end position="599"/>
    </location>
</feature>
<feature type="compositionally biased region" description="Polar residues" evidence="1">
    <location>
        <begin position="510"/>
        <end position="523"/>
    </location>
</feature>
<feature type="compositionally biased region" description="Pro residues" evidence="1">
    <location>
        <begin position="423"/>
        <end position="432"/>
    </location>
</feature>
<dbReference type="RefSeq" id="XP_008075909.1">
    <property type="nucleotide sequence ID" value="XM_008077718.1"/>
</dbReference>
<feature type="region of interest" description="Disordered" evidence="1">
    <location>
        <begin position="217"/>
        <end position="247"/>
    </location>
</feature>
<protein>
    <recommendedName>
        <fullName evidence="4">Integral membrane protein</fullName>
    </recommendedName>
</protein>
<feature type="compositionally biased region" description="Polar residues" evidence="1">
    <location>
        <begin position="158"/>
        <end position="184"/>
    </location>
</feature>
<feature type="region of interest" description="Disordered" evidence="1">
    <location>
        <begin position="21"/>
        <end position="203"/>
    </location>
</feature>
<organism evidence="2 3">
    <name type="scientific">Glarea lozoyensis (strain ATCC 20868 / MF5171)</name>
    <dbReference type="NCBI Taxonomy" id="1116229"/>
    <lineage>
        <taxon>Eukaryota</taxon>
        <taxon>Fungi</taxon>
        <taxon>Dikarya</taxon>
        <taxon>Ascomycota</taxon>
        <taxon>Pezizomycotina</taxon>
        <taxon>Leotiomycetes</taxon>
        <taxon>Helotiales</taxon>
        <taxon>Helotiaceae</taxon>
        <taxon>Glarea</taxon>
    </lineage>
</organism>
<dbReference type="KEGG" id="glz:GLAREA_08757"/>
<feature type="region of interest" description="Disordered" evidence="1">
    <location>
        <begin position="456"/>
        <end position="475"/>
    </location>
</feature>
<feature type="region of interest" description="Disordered" evidence="1">
    <location>
        <begin position="853"/>
        <end position="902"/>
    </location>
</feature>
<feature type="compositionally biased region" description="Polar residues" evidence="1">
    <location>
        <begin position="482"/>
        <end position="494"/>
    </location>
</feature>
<feature type="compositionally biased region" description="Polar residues" evidence="1">
    <location>
        <begin position="28"/>
        <end position="38"/>
    </location>
</feature>
<feature type="region of interest" description="Disordered" evidence="1">
    <location>
        <begin position="774"/>
        <end position="838"/>
    </location>
</feature>
<feature type="compositionally biased region" description="Polar residues" evidence="1">
    <location>
        <begin position="551"/>
        <end position="578"/>
    </location>
</feature>
<feature type="compositionally biased region" description="Low complexity" evidence="1">
    <location>
        <begin position="305"/>
        <end position="315"/>
    </location>
</feature>
<feature type="compositionally biased region" description="Polar residues" evidence="1">
    <location>
        <begin position="785"/>
        <end position="795"/>
    </location>
</feature>
<evidence type="ECO:0000313" key="2">
    <source>
        <dbReference type="EMBL" id="EPE36594.1"/>
    </source>
</evidence>
<evidence type="ECO:0000313" key="3">
    <source>
        <dbReference type="Proteomes" id="UP000016922"/>
    </source>
</evidence>
<feature type="compositionally biased region" description="Low complexity" evidence="1">
    <location>
        <begin position="39"/>
        <end position="93"/>
    </location>
</feature>
<reference evidence="2 3" key="1">
    <citation type="journal article" date="2013" name="BMC Genomics">
        <title>Genomics-driven discovery of the pneumocandin biosynthetic gene cluster in the fungus Glarea lozoyensis.</title>
        <authorList>
            <person name="Chen L."/>
            <person name="Yue Q."/>
            <person name="Zhang X."/>
            <person name="Xiang M."/>
            <person name="Wang C."/>
            <person name="Li S."/>
            <person name="Che Y."/>
            <person name="Ortiz-Lopez F.J."/>
            <person name="Bills G.F."/>
            <person name="Liu X."/>
            <person name="An Z."/>
        </authorList>
    </citation>
    <scope>NUCLEOTIDE SEQUENCE [LARGE SCALE GENOMIC DNA]</scope>
    <source>
        <strain evidence="3">ATCC 20868 / MF5171</strain>
    </source>
</reference>
<dbReference type="HOGENOM" id="CLU_245249_0_0_1"/>
<feature type="compositionally biased region" description="Pro residues" evidence="1">
    <location>
        <begin position="345"/>
        <end position="364"/>
    </location>
</feature>
<dbReference type="OrthoDB" id="5324692at2759"/>